<dbReference type="InterPro" id="IPR017241">
    <property type="entry name" value="Toll-like_receptor"/>
</dbReference>
<dbReference type="InterPro" id="IPR003591">
    <property type="entry name" value="Leu-rich_rpt_typical-subtyp"/>
</dbReference>
<proteinExistence type="inferred from homology"/>
<keyword evidence="4" id="KW-0675">Receptor</keyword>
<dbReference type="GO" id="GO:0031666">
    <property type="term" value="P:positive regulation of lipopolysaccharide-mediated signaling pathway"/>
    <property type="evidence" value="ECO:0007669"/>
    <property type="project" value="Ensembl"/>
</dbReference>
<dbReference type="GO" id="GO:0031012">
    <property type="term" value="C:extracellular matrix"/>
    <property type="evidence" value="ECO:0007669"/>
    <property type="project" value="TreeGrafter"/>
</dbReference>
<dbReference type="Proteomes" id="UP000694421">
    <property type="component" value="Unplaced"/>
</dbReference>
<evidence type="ECO:0000256" key="5">
    <source>
        <dbReference type="PIRSR" id="PIRSR037595-2"/>
    </source>
</evidence>
<dbReference type="FunFam" id="3.80.10.10:FF:001164">
    <property type="entry name" value="GH01279p"/>
    <property type="match status" value="1"/>
</dbReference>
<feature type="disulfide bond" evidence="5">
    <location>
        <begin position="407"/>
        <end position="435"/>
    </location>
</feature>
<dbReference type="GO" id="GO:0001875">
    <property type="term" value="F:lipopolysaccharide immune receptor activity"/>
    <property type="evidence" value="ECO:0007669"/>
    <property type="project" value="Ensembl"/>
</dbReference>
<dbReference type="GO" id="GO:0002322">
    <property type="term" value="P:B cell proliferation involved in immune response"/>
    <property type="evidence" value="ECO:0007669"/>
    <property type="project" value="Ensembl"/>
</dbReference>
<dbReference type="GO" id="GO:0004888">
    <property type="term" value="F:transmembrane signaling receptor activity"/>
    <property type="evidence" value="ECO:0007669"/>
    <property type="project" value="InterPro"/>
</dbReference>
<dbReference type="PANTHER" id="PTHR24373:SF356">
    <property type="entry name" value="CD180 ANTIGEN"/>
    <property type="match status" value="1"/>
</dbReference>
<reference evidence="8" key="2">
    <citation type="submission" date="2025-09" db="UniProtKB">
        <authorList>
            <consortium name="Ensembl"/>
        </authorList>
    </citation>
    <scope>IDENTIFICATION</scope>
</reference>
<dbReference type="InterPro" id="IPR050328">
    <property type="entry name" value="Dev_Immune_Receptor"/>
</dbReference>
<dbReference type="PIRSF" id="PIRSF037595">
    <property type="entry name" value="Toll-like_receptor"/>
    <property type="match status" value="1"/>
</dbReference>
<keyword evidence="4" id="KW-0395">Inflammatory response</keyword>
<dbReference type="GO" id="GO:0005730">
    <property type="term" value="C:nucleolus"/>
    <property type="evidence" value="ECO:0007669"/>
    <property type="project" value="Ensembl"/>
</dbReference>
<name>A0A8D0DFW3_SALMN</name>
<keyword evidence="6" id="KW-1133">Transmembrane helix</keyword>
<evidence type="ECO:0000256" key="6">
    <source>
        <dbReference type="SAM" id="Phobius"/>
    </source>
</evidence>
<dbReference type="InterPro" id="IPR001611">
    <property type="entry name" value="Leu-rich_rpt"/>
</dbReference>
<comment type="similarity">
    <text evidence="4">Belongs to the Toll-like receptor family.</text>
</comment>
<dbReference type="GO" id="GO:0005615">
    <property type="term" value="C:extracellular space"/>
    <property type="evidence" value="ECO:0007669"/>
    <property type="project" value="TreeGrafter"/>
</dbReference>
<dbReference type="GO" id="GO:0072686">
    <property type="term" value="C:mitotic spindle"/>
    <property type="evidence" value="ECO:0007669"/>
    <property type="project" value="Ensembl"/>
</dbReference>
<keyword evidence="1" id="KW-0433">Leucine-rich repeat</keyword>
<evidence type="ECO:0000256" key="2">
    <source>
        <dbReference type="ARBA" id="ARBA00022729"/>
    </source>
</evidence>
<evidence type="ECO:0000256" key="1">
    <source>
        <dbReference type="ARBA" id="ARBA00022614"/>
    </source>
</evidence>
<evidence type="ECO:0000313" key="8">
    <source>
        <dbReference type="Ensembl" id="ENSSMRP00000000962.1"/>
    </source>
</evidence>
<dbReference type="AlphaFoldDB" id="A0A8D0DFW3"/>
<dbReference type="InterPro" id="IPR000483">
    <property type="entry name" value="Cys-rich_flank_reg_C"/>
</dbReference>
<dbReference type="GO" id="GO:0002224">
    <property type="term" value="P:toll-like receptor signaling pathway"/>
    <property type="evidence" value="ECO:0007669"/>
    <property type="project" value="InterPro"/>
</dbReference>
<accession>A0A8D0DFW3</accession>
<dbReference type="SMART" id="SM00082">
    <property type="entry name" value="LRRCT"/>
    <property type="match status" value="1"/>
</dbReference>
<dbReference type="SMART" id="SM00369">
    <property type="entry name" value="LRR_TYP"/>
    <property type="match status" value="10"/>
</dbReference>
<organism evidence="8 9">
    <name type="scientific">Salvator merianae</name>
    <name type="common">Argentine black and white tegu</name>
    <name type="synonym">Tupinambis merianae</name>
    <dbReference type="NCBI Taxonomy" id="96440"/>
    <lineage>
        <taxon>Eukaryota</taxon>
        <taxon>Metazoa</taxon>
        <taxon>Chordata</taxon>
        <taxon>Craniata</taxon>
        <taxon>Vertebrata</taxon>
        <taxon>Euteleostomi</taxon>
        <taxon>Lepidosauria</taxon>
        <taxon>Squamata</taxon>
        <taxon>Bifurcata</taxon>
        <taxon>Unidentata</taxon>
        <taxon>Episquamata</taxon>
        <taxon>Laterata</taxon>
        <taxon>Teiioidea</taxon>
        <taxon>Teiidae</taxon>
        <taxon>Salvator</taxon>
    </lineage>
</organism>
<evidence type="ECO:0000256" key="4">
    <source>
        <dbReference type="PIRNR" id="PIRNR037595"/>
    </source>
</evidence>
<dbReference type="PANTHER" id="PTHR24373">
    <property type="entry name" value="SLIT RELATED LEUCINE-RICH REPEAT NEURONAL PROTEIN"/>
    <property type="match status" value="1"/>
</dbReference>
<keyword evidence="6" id="KW-0472">Membrane</keyword>
<keyword evidence="3" id="KW-0677">Repeat</keyword>
<evidence type="ECO:0000313" key="9">
    <source>
        <dbReference type="Proteomes" id="UP000694421"/>
    </source>
</evidence>
<feature type="domain" description="LRRCT" evidence="7">
    <location>
        <begin position="647"/>
        <end position="696"/>
    </location>
</feature>
<dbReference type="Ensembl" id="ENSSMRT00000001159.1">
    <property type="protein sequence ID" value="ENSSMRP00000000962.1"/>
    <property type="gene ID" value="ENSSMRG00000000711.1"/>
</dbReference>
<evidence type="ECO:0000259" key="7">
    <source>
        <dbReference type="SMART" id="SM00082"/>
    </source>
</evidence>
<feature type="transmembrane region" description="Helical" evidence="6">
    <location>
        <begin position="702"/>
        <end position="721"/>
    </location>
</feature>
<dbReference type="GO" id="GO:0005654">
    <property type="term" value="C:nucleoplasm"/>
    <property type="evidence" value="ECO:0007669"/>
    <property type="project" value="Ensembl"/>
</dbReference>
<keyword evidence="6" id="KW-0812">Transmembrane</keyword>
<keyword evidence="9" id="KW-1185">Reference proteome</keyword>
<keyword evidence="5" id="KW-1015">Disulfide bond</keyword>
<dbReference type="GO" id="GO:0006954">
    <property type="term" value="P:inflammatory response"/>
    <property type="evidence" value="ECO:0007669"/>
    <property type="project" value="UniProtKB-UniRule"/>
</dbReference>
<reference evidence="8" key="1">
    <citation type="submission" date="2025-08" db="UniProtKB">
        <authorList>
            <consortium name="Ensembl"/>
        </authorList>
    </citation>
    <scope>IDENTIFICATION</scope>
</reference>
<dbReference type="Pfam" id="PF00560">
    <property type="entry name" value="LRR_1"/>
    <property type="match status" value="1"/>
</dbReference>
<dbReference type="Pfam" id="PF13855">
    <property type="entry name" value="LRR_8"/>
    <property type="match status" value="4"/>
</dbReference>
<sequence>MNLSNHFLRLSRLVAVTISSDFKFYRVITLWVKEYFPLLVLFGSHLHTPHLFSTSCQRDFKPLQIAKHSVVKSSFEAASHTQNLFIYLFAFLFCPVPKGLRLVANRSYSCEGLGLTEIPKLPLMTKVLDFSFNFLISLQNSTFSMLKNLVHLDLTRCQTNWIYESAFESNDRLENIILVGNNLMFIADTAFRGLHFLKYLDLTQTGLTSLTFIPMQDLGNLETLILGNNYIQLLELPPHFPTRKLKYLDLQTNFIHKISAKGIDALKQVQNLTLVLKGNDITQIDVKAFESMFFYTLDFGTCVNIPVILEGLQGVRTVVLWLGTFNDKAVPPISSTMLQGICNLSVDNLNLQYHHFSDFSADTFKCLGKLQKLDLTYTYLTEIPSDLPEMNALKELNLNKNSFMHLCNISSSAFPHLTHLYLRGNSESLDLGSGCLESLSELQYLDLSSSHIENLDCCSKELHGLTSLQYLSLSYNKKLVLHDAAFKNCANLKVLDLASTQIFINAPQGPFFNLHFLQVLNLSNTQIDLSIRHILKGLESLTVLNLSGNKFESGTILKDNLFQEVPNLEVLTLTSCKLLAIEIKAFSVLKRLKHVDLSHNVLTAFNSDVFFSLKNIYLNFSSNRIHVVPPHTLSSLSGQTVINLSYNPLECTCSNTELITWYKQNTDKIEDSEKTVCAKPKSLVGVKLLSVNLFCGYSTAQVILITFAVITVIVLTFLLITRCLKRMYQRI</sequence>
<keyword evidence="2" id="KW-0732">Signal</keyword>
<dbReference type="Gene3D" id="3.80.10.10">
    <property type="entry name" value="Ribonuclease Inhibitor"/>
    <property type="match status" value="1"/>
</dbReference>
<keyword evidence="4" id="KW-0391">Immunity</keyword>
<keyword evidence="4" id="KW-0399">Innate immunity</keyword>
<protein>
    <submittedName>
        <fullName evidence="8">CD180 molecule</fullName>
    </submittedName>
</protein>
<dbReference type="OMA" id="FLRWKYQ"/>
<evidence type="ECO:0000256" key="3">
    <source>
        <dbReference type="ARBA" id="ARBA00022737"/>
    </source>
</evidence>
<dbReference type="GO" id="GO:0005886">
    <property type="term" value="C:plasma membrane"/>
    <property type="evidence" value="ECO:0007669"/>
    <property type="project" value="Ensembl"/>
</dbReference>
<dbReference type="InterPro" id="IPR032675">
    <property type="entry name" value="LRR_dom_sf"/>
</dbReference>
<dbReference type="GO" id="GO:0045087">
    <property type="term" value="P:innate immune response"/>
    <property type="evidence" value="ECO:0007669"/>
    <property type="project" value="UniProtKB-UniRule"/>
</dbReference>
<dbReference type="SUPFAM" id="SSF52058">
    <property type="entry name" value="L domain-like"/>
    <property type="match status" value="2"/>
</dbReference>
<dbReference type="GeneTree" id="ENSGT00940000161183"/>